<dbReference type="GO" id="GO:0006508">
    <property type="term" value="P:proteolysis"/>
    <property type="evidence" value="ECO:0007669"/>
    <property type="project" value="InterPro"/>
</dbReference>
<dbReference type="EMBL" id="SEYY01002323">
    <property type="protein sequence ID" value="KAB7504803.1"/>
    <property type="molecule type" value="Genomic_DNA"/>
</dbReference>
<dbReference type="OrthoDB" id="775972at2759"/>
<keyword evidence="4" id="KW-1185">Reference proteome</keyword>
<dbReference type="InterPro" id="IPR001995">
    <property type="entry name" value="Peptidase_A2_cat"/>
</dbReference>
<sequence length="736" mass="84987">VFIKDSKQDKLLTALVDTGAAGSLITSKTYNLLNSQNYPLFSTTYSGVQGIGGTVFPVYGIVTFQVQLSRTYITKPHPFIVVDDQVTNYDLILGYDFLSHEQLLPDLATKQLIKRNKNHLTIIAEDIRTLQSRDGIAMIDKDISLPPNKCITIPISIDHLIFNYNTLLLFTPNDSNKFIMDHIVLNYSPDQIIYLYCFNFNDNPVHLKRGYSLESEEVENDILIENSPAPSIVTIDGEESDNLVEIETLQIHNFSLLINPQDSVEVTMTHIMECQSNDPILKRLKNAISKNQPFLGPLKNFSYAQTKRSPAEIIYSEAHDTRPNLPWTRFNEYWDEGNTNYKSFSIGQEVLLIGHSWISYLEDNYNPYVHNPGNHEVKFKRIMFSKFEDIPTALERELRPSTTHVIVFSIFRHAYKRMTLTRKGKSHKQYSVTFPDPDYRAESSVPIIKEMLMQIKNICPQAQLYIMIPVFPDLPYYNIYRNIKFAPTEVRDWYYSLPRSSAQHLHQDTHYVYKELMRLHSSEIRWPRKRTIALSEVLVLMICFKMKVATKNNKIVKSKAKVNLKEKISDKIELSSGGKKVAKKNSEQKTMKNLDSKILSNSQHINEDQVKVTFSFPSERLNINRKEVLQQILEALNIFCYSEEEESLKKTFDNLKDFKFGNRSLKVLLLPTKHVKLNDIKKYYNAVSVEKVVELEGIYTSLFMSKTEAEAAVKKEGYSLDGFAVTLKDYCEFVLK</sequence>
<dbReference type="InterPro" id="IPR021109">
    <property type="entry name" value="Peptidase_aspartic_dom_sf"/>
</dbReference>
<accession>A0A5N5TDS4</accession>
<evidence type="ECO:0000313" key="3">
    <source>
        <dbReference type="EMBL" id="KAB7504803.1"/>
    </source>
</evidence>
<feature type="domain" description="Peptidase A2" evidence="2">
    <location>
        <begin position="12"/>
        <end position="97"/>
    </location>
</feature>
<name>A0A5N5TDS4_9CRUS</name>
<dbReference type="Pfam" id="PF00077">
    <property type="entry name" value="RVP"/>
    <property type="match status" value="1"/>
</dbReference>
<proteinExistence type="predicted"/>
<evidence type="ECO:0000313" key="4">
    <source>
        <dbReference type="Proteomes" id="UP000326759"/>
    </source>
</evidence>
<dbReference type="Proteomes" id="UP000326759">
    <property type="component" value="Unassembled WGS sequence"/>
</dbReference>
<evidence type="ECO:0000259" key="2">
    <source>
        <dbReference type="PROSITE" id="PS50175"/>
    </source>
</evidence>
<organism evidence="3 4">
    <name type="scientific">Armadillidium nasatum</name>
    <dbReference type="NCBI Taxonomy" id="96803"/>
    <lineage>
        <taxon>Eukaryota</taxon>
        <taxon>Metazoa</taxon>
        <taxon>Ecdysozoa</taxon>
        <taxon>Arthropoda</taxon>
        <taxon>Crustacea</taxon>
        <taxon>Multicrustacea</taxon>
        <taxon>Malacostraca</taxon>
        <taxon>Eumalacostraca</taxon>
        <taxon>Peracarida</taxon>
        <taxon>Isopoda</taxon>
        <taxon>Oniscidea</taxon>
        <taxon>Crinocheta</taxon>
        <taxon>Armadillidiidae</taxon>
        <taxon>Armadillidium</taxon>
    </lineage>
</organism>
<dbReference type="SUPFAM" id="SSF50630">
    <property type="entry name" value="Acid proteases"/>
    <property type="match status" value="1"/>
</dbReference>
<protein>
    <recommendedName>
        <fullName evidence="2">Peptidase A2 domain-containing protein</fullName>
    </recommendedName>
</protein>
<comment type="caution">
    <text evidence="3">The sequence shown here is derived from an EMBL/GenBank/DDBJ whole genome shotgun (WGS) entry which is preliminary data.</text>
</comment>
<dbReference type="PROSITE" id="PS50175">
    <property type="entry name" value="ASP_PROT_RETROV"/>
    <property type="match status" value="1"/>
</dbReference>
<dbReference type="GO" id="GO:0004190">
    <property type="term" value="F:aspartic-type endopeptidase activity"/>
    <property type="evidence" value="ECO:0007669"/>
    <property type="project" value="InterPro"/>
</dbReference>
<dbReference type="CDD" id="cd00303">
    <property type="entry name" value="retropepsin_like"/>
    <property type="match status" value="1"/>
</dbReference>
<feature type="non-terminal residue" evidence="3">
    <location>
        <position position="1"/>
    </location>
</feature>
<dbReference type="InterPro" id="IPR018061">
    <property type="entry name" value="Retropepsins"/>
</dbReference>
<reference evidence="3 4" key="1">
    <citation type="journal article" date="2019" name="PLoS Biol.">
        <title>Sex chromosomes control vertical transmission of feminizing Wolbachia symbionts in an isopod.</title>
        <authorList>
            <person name="Becking T."/>
            <person name="Chebbi M.A."/>
            <person name="Giraud I."/>
            <person name="Moumen B."/>
            <person name="Laverre T."/>
            <person name="Caubet Y."/>
            <person name="Peccoud J."/>
            <person name="Gilbert C."/>
            <person name="Cordaux R."/>
        </authorList>
    </citation>
    <scope>NUCLEOTIDE SEQUENCE [LARGE SCALE GENOMIC DNA]</scope>
    <source>
        <strain evidence="3">ANa2</strain>
        <tissue evidence="3">Whole body excluding digestive tract and cuticle</tissue>
    </source>
</reference>
<dbReference type="Gene3D" id="2.40.70.10">
    <property type="entry name" value="Acid Proteases"/>
    <property type="match status" value="1"/>
</dbReference>
<gene>
    <name evidence="3" type="ORF">Anas_11852</name>
</gene>
<feature type="non-terminal residue" evidence="3">
    <location>
        <position position="736"/>
    </location>
</feature>
<keyword evidence="1" id="KW-0378">Hydrolase</keyword>
<evidence type="ECO:0000256" key="1">
    <source>
        <dbReference type="ARBA" id="ARBA00022801"/>
    </source>
</evidence>
<dbReference type="AlphaFoldDB" id="A0A5N5TDS4"/>